<dbReference type="GO" id="GO:0046872">
    <property type="term" value="F:metal ion binding"/>
    <property type="evidence" value="ECO:0007669"/>
    <property type="project" value="UniProtKB-KW"/>
</dbReference>
<keyword evidence="7" id="KW-0539">Nucleus</keyword>
<evidence type="ECO:0000256" key="8">
    <source>
        <dbReference type="SAM" id="MobiDB-lite"/>
    </source>
</evidence>
<evidence type="ECO:0000256" key="3">
    <source>
        <dbReference type="ARBA" id="ARBA00006958"/>
    </source>
</evidence>
<dbReference type="GO" id="GO:0005634">
    <property type="term" value="C:nucleus"/>
    <property type="evidence" value="ECO:0007669"/>
    <property type="project" value="UniProtKB-SubCell"/>
</dbReference>
<evidence type="ECO:0000256" key="1">
    <source>
        <dbReference type="ARBA" id="ARBA00001968"/>
    </source>
</evidence>
<name>A0AAQ3Q4Y2_9LILI</name>
<evidence type="ECO:0000256" key="6">
    <source>
        <dbReference type="ARBA" id="ARBA00022801"/>
    </source>
</evidence>
<comment type="subcellular location">
    <subcellularLocation>
        <location evidence="2">Nucleus</location>
    </subcellularLocation>
</comment>
<feature type="compositionally biased region" description="Basic residues" evidence="8">
    <location>
        <begin position="84"/>
        <end position="97"/>
    </location>
</feature>
<protein>
    <recommendedName>
        <fullName evidence="9">DDE Tnp4 domain-containing protein</fullName>
    </recommendedName>
</protein>
<dbReference type="PANTHER" id="PTHR22930">
    <property type="match status" value="1"/>
</dbReference>
<reference evidence="10 11" key="1">
    <citation type="submission" date="2023-10" db="EMBL/GenBank/DDBJ databases">
        <title>Chromosome-scale genome assembly provides insights into flower coloration mechanisms of Canna indica.</title>
        <authorList>
            <person name="Li C."/>
        </authorList>
    </citation>
    <scope>NUCLEOTIDE SEQUENCE [LARGE SCALE GENOMIC DNA]</scope>
    <source>
        <tissue evidence="10">Flower</tissue>
    </source>
</reference>
<comment type="similarity">
    <text evidence="3">Belongs to the HARBI1 family.</text>
</comment>
<evidence type="ECO:0000256" key="5">
    <source>
        <dbReference type="ARBA" id="ARBA00022723"/>
    </source>
</evidence>
<feature type="domain" description="DDE Tnp4" evidence="9">
    <location>
        <begin position="295"/>
        <end position="449"/>
    </location>
</feature>
<dbReference type="GO" id="GO:0004518">
    <property type="term" value="F:nuclease activity"/>
    <property type="evidence" value="ECO:0007669"/>
    <property type="project" value="UniProtKB-KW"/>
</dbReference>
<gene>
    <name evidence="10" type="ORF">Cni_G04924</name>
</gene>
<accession>A0AAQ3Q4Y2</accession>
<feature type="region of interest" description="Disordered" evidence="8">
    <location>
        <begin position="84"/>
        <end position="119"/>
    </location>
</feature>
<dbReference type="PANTHER" id="PTHR22930:SF287">
    <property type="entry name" value="NUCLEASE HARBI1 ISOFORM X1"/>
    <property type="match status" value="1"/>
</dbReference>
<keyword evidence="11" id="KW-1185">Reference proteome</keyword>
<evidence type="ECO:0000313" key="11">
    <source>
        <dbReference type="Proteomes" id="UP001327560"/>
    </source>
</evidence>
<dbReference type="EMBL" id="CP136891">
    <property type="protein sequence ID" value="WOK96217.1"/>
    <property type="molecule type" value="Genomic_DNA"/>
</dbReference>
<organism evidence="10 11">
    <name type="scientific">Canna indica</name>
    <name type="common">Indian-shot</name>
    <dbReference type="NCBI Taxonomy" id="4628"/>
    <lineage>
        <taxon>Eukaryota</taxon>
        <taxon>Viridiplantae</taxon>
        <taxon>Streptophyta</taxon>
        <taxon>Embryophyta</taxon>
        <taxon>Tracheophyta</taxon>
        <taxon>Spermatophyta</taxon>
        <taxon>Magnoliopsida</taxon>
        <taxon>Liliopsida</taxon>
        <taxon>Zingiberales</taxon>
        <taxon>Cannaceae</taxon>
        <taxon>Canna</taxon>
    </lineage>
</organism>
<sequence>MDDPSLFLMLSNLLHLHTYLDPTSSLLPSAASSHPSSSSSASSSISTLTTTSSSSSPSAAATPLLFFAIASVLSYTSSALCHRRPRCRRRRRRRRRSSSSSSPSQSPSPPLLASRSFPSSSSSTTFFLSSDRALSMDPSSRDARFRSLYGVSHPIFDTLLKNLRHLDASALPSSLPLDRALSIALARLSRGLSSHSLARSLDLPPALVSRCTHALTRLLSTRLYSRYVTLPTAFDHLRATLQSFKDLTALPNLAAAIASSPVRLRLRQNPQPHRIPSYPPNSTAGHGDDLFRSPSRSFPSILLQIVADHRKVFWDACVRAPGSSDPASHLRDSSLYHRFLDDDGVLPFRDHVVTVRGHHVRPYLIGDSSYPLLPFLLTPFSTRASAMSSAATSSAAAQEAFDSALAKGRAASVEAAIALLKGRWKILRNLNVGLDHAAQTVVACVVLHNMCQFAKEPEDEGRYMWRDPPESPQPANLVESERSLYYLGESLRQALAEDLYERQQNHNSGAR</sequence>
<keyword evidence="5" id="KW-0479">Metal-binding</keyword>
<evidence type="ECO:0000256" key="2">
    <source>
        <dbReference type="ARBA" id="ARBA00004123"/>
    </source>
</evidence>
<keyword evidence="6" id="KW-0378">Hydrolase</keyword>
<evidence type="ECO:0000256" key="7">
    <source>
        <dbReference type="ARBA" id="ARBA00023242"/>
    </source>
</evidence>
<dbReference type="InterPro" id="IPR045249">
    <property type="entry name" value="HARBI1-like"/>
</dbReference>
<dbReference type="Pfam" id="PF13359">
    <property type="entry name" value="DDE_Tnp_4"/>
    <property type="match status" value="1"/>
</dbReference>
<dbReference type="InterPro" id="IPR027806">
    <property type="entry name" value="HARBI1_dom"/>
</dbReference>
<dbReference type="GO" id="GO:0016787">
    <property type="term" value="F:hydrolase activity"/>
    <property type="evidence" value="ECO:0007669"/>
    <property type="project" value="UniProtKB-KW"/>
</dbReference>
<keyword evidence="4" id="KW-0540">Nuclease</keyword>
<evidence type="ECO:0000313" key="10">
    <source>
        <dbReference type="EMBL" id="WOK96217.1"/>
    </source>
</evidence>
<comment type="cofactor">
    <cofactor evidence="1">
        <name>a divalent metal cation</name>
        <dbReference type="ChEBI" id="CHEBI:60240"/>
    </cofactor>
</comment>
<dbReference type="Proteomes" id="UP001327560">
    <property type="component" value="Chromosome 2"/>
</dbReference>
<dbReference type="AlphaFoldDB" id="A0AAQ3Q4Y2"/>
<proteinExistence type="inferred from homology"/>
<feature type="region of interest" description="Disordered" evidence="8">
    <location>
        <begin position="30"/>
        <end position="58"/>
    </location>
</feature>
<feature type="compositionally biased region" description="Low complexity" evidence="8">
    <location>
        <begin position="98"/>
        <end position="119"/>
    </location>
</feature>
<evidence type="ECO:0000256" key="4">
    <source>
        <dbReference type="ARBA" id="ARBA00022722"/>
    </source>
</evidence>
<evidence type="ECO:0000259" key="9">
    <source>
        <dbReference type="Pfam" id="PF13359"/>
    </source>
</evidence>